<name>A0ABN0DV42_AERSS</name>
<organism evidence="2 3">
    <name type="scientific">Aeromonas salmonicida subsp. salmonicida 01-B526</name>
    <dbReference type="NCBI Taxonomy" id="1076135"/>
    <lineage>
        <taxon>Bacteria</taxon>
        <taxon>Pseudomonadati</taxon>
        <taxon>Pseudomonadota</taxon>
        <taxon>Gammaproteobacteria</taxon>
        <taxon>Aeromonadales</taxon>
        <taxon>Aeromonadaceae</taxon>
        <taxon>Aeromonas</taxon>
    </lineage>
</organism>
<gene>
    <name evidence="2" type="ORF">IYQ_21193</name>
</gene>
<keyword evidence="1" id="KW-0175">Coiled coil</keyword>
<proteinExistence type="predicted"/>
<dbReference type="Gene3D" id="3.30.930.30">
    <property type="match status" value="1"/>
</dbReference>
<accession>A0ABN0DV42</accession>
<keyword evidence="3" id="KW-1185">Reference proteome</keyword>
<dbReference type="Proteomes" id="UP000006428">
    <property type="component" value="Unassembled WGS sequence"/>
</dbReference>
<evidence type="ECO:0000313" key="3">
    <source>
        <dbReference type="Proteomes" id="UP000006428"/>
    </source>
</evidence>
<evidence type="ECO:0000256" key="1">
    <source>
        <dbReference type="SAM" id="Coils"/>
    </source>
</evidence>
<dbReference type="EMBL" id="AGVO01000087">
    <property type="protein sequence ID" value="EHI50481.1"/>
    <property type="molecule type" value="Genomic_DNA"/>
</dbReference>
<feature type="coiled-coil region" evidence="1">
    <location>
        <begin position="394"/>
        <end position="428"/>
    </location>
</feature>
<comment type="caution">
    <text evidence="2">The sequence shown here is derived from an EMBL/GenBank/DDBJ whole genome shotgun (WGS) entry which is preliminary data.</text>
</comment>
<sequence>MLCVKSFLWLAVFRARSFPPMLVLPAAPRRADAYAEEDEGLKRISKVGHYVTMRKFSPTHFRFWGSVEREQAGGGRSGMAGCQFAHIDGYARQGGKTKTGRVLSAQQIADEAERKPGAHPHVKEPNPPILRFGVMPSEAVQQAMAWAEQAVDPRGRKLRIDGLCLGAGVVSVPENLPDELWPRYRDAMIGYLKTKHGDRLKSVVEHVDEPHRHIHFYLVPQPGESFGAVHPGVAAARASAARGERKGLQRLAFNQAMRAWQDEIHIVSADFGLARIGPRRRRLQREVWNAEQRALSAHAALINATKPKGPTMGKINQIISMQEVEHRTGLLGRGAPLYTEGQLLAATKAAALYGARHMADQRQDLLEAVILRTSEIEAAESRLAELATQEAATALRLAEAAERVKEANRKAQARIDASLLQAEQAEAMAIRAERWAKQAVTAMEGRMREILSPILAAFTAILRDPKAIEPKDEADAAIAALAELQPLATEIQQALYPVAKAVKKTHKVNQALGLDLHP</sequence>
<reference evidence="2 3" key="1">
    <citation type="journal article" date="2012" name="Front. Microbiol.">
        <title>Draft Genome Sequence of the Virulent Strain 01-B526 of the Fish Pathogen Aeromonas salmonicida.</title>
        <authorList>
            <person name="Charette S.J."/>
            <person name="Brochu F."/>
            <person name="Boyle B."/>
            <person name="Filion G."/>
            <person name="Tanaka K.H."/>
            <person name="Derome N."/>
        </authorList>
    </citation>
    <scope>NUCLEOTIDE SEQUENCE [LARGE SCALE GENOMIC DNA]</scope>
    <source>
        <strain evidence="2 3">01-B526</strain>
    </source>
</reference>
<protein>
    <submittedName>
        <fullName evidence="2">Mobilization protein</fullName>
    </submittedName>
</protein>
<evidence type="ECO:0000313" key="2">
    <source>
        <dbReference type="EMBL" id="EHI50481.1"/>
    </source>
</evidence>